<evidence type="ECO:0000256" key="1">
    <source>
        <dbReference type="SAM" id="Phobius"/>
    </source>
</evidence>
<keyword evidence="3" id="KW-1185">Reference proteome</keyword>
<keyword evidence="1" id="KW-0472">Membrane</keyword>
<gene>
    <name evidence="2" type="ORF">PAT3040_06357</name>
</gene>
<feature type="transmembrane region" description="Helical" evidence="1">
    <location>
        <begin position="45"/>
        <end position="63"/>
    </location>
</feature>
<organism evidence="2 3">
    <name type="scientific">Paenibacillus agaridevorans</name>
    <dbReference type="NCBI Taxonomy" id="171404"/>
    <lineage>
        <taxon>Bacteria</taxon>
        <taxon>Bacillati</taxon>
        <taxon>Bacillota</taxon>
        <taxon>Bacilli</taxon>
        <taxon>Bacillales</taxon>
        <taxon>Paenibacillaceae</taxon>
        <taxon>Paenibacillus</taxon>
    </lineage>
</organism>
<keyword evidence="1" id="KW-1133">Transmembrane helix</keyword>
<dbReference type="RefSeq" id="WP_087569856.1">
    <property type="nucleotide sequence ID" value="NZ_BDQX01000403.1"/>
</dbReference>
<dbReference type="Proteomes" id="UP000245202">
    <property type="component" value="Unassembled WGS sequence"/>
</dbReference>
<comment type="caution">
    <text evidence="2">The sequence shown here is derived from an EMBL/GenBank/DDBJ whole genome shotgun (WGS) entry which is preliminary data.</text>
</comment>
<name>A0A2R5F5G9_9BACL</name>
<dbReference type="EMBL" id="BDQX01000403">
    <property type="protein sequence ID" value="GBG11534.1"/>
    <property type="molecule type" value="Genomic_DNA"/>
</dbReference>
<dbReference type="InterPro" id="IPR049971">
    <property type="entry name" value="CLC_0170-like"/>
</dbReference>
<keyword evidence="1" id="KW-0812">Transmembrane</keyword>
<reference evidence="2 3" key="1">
    <citation type="submission" date="2017-08" db="EMBL/GenBank/DDBJ databases">
        <title>Substantial Increase in Enzyme Production by Combined Drug-Resistance Mutations in Paenibacillus agaridevorans.</title>
        <authorList>
            <person name="Tanaka Y."/>
            <person name="Funane K."/>
            <person name="Hosaka T."/>
            <person name="Shiwa Y."/>
            <person name="Fujita N."/>
            <person name="Miyazaki T."/>
            <person name="Yoshikawa H."/>
            <person name="Murakami K."/>
            <person name="Kasahara K."/>
            <person name="Inaoka T."/>
            <person name="Hiraga Y."/>
            <person name="Ochi K."/>
        </authorList>
    </citation>
    <scope>NUCLEOTIDE SEQUENCE [LARGE SCALE GENOMIC DNA]</scope>
    <source>
        <strain evidence="2 3">T-3040</strain>
    </source>
</reference>
<evidence type="ECO:0000313" key="2">
    <source>
        <dbReference type="EMBL" id="GBG11534.1"/>
    </source>
</evidence>
<accession>A0A2R5F5G9</accession>
<feature type="transmembrane region" description="Helical" evidence="1">
    <location>
        <begin position="6"/>
        <end position="33"/>
    </location>
</feature>
<protein>
    <submittedName>
        <fullName evidence="2">Uncharacterized protein</fullName>
    </submittedName>
</protein>
<sequence length="64" mass="6858">MEVGVLTIGVSGYLCLLCAACGLFLLTIDVAMADRGSKDYRTAKAFGWIHLVLAAACLLLLWLL</sequence>
<dbReference type="AlphaFoldDB" id="A0A2R5F5G9"/>
<proteinExistence type="predicted"/>
<evidence type="ECO:0000313" key="3">
    <source>
        <dbReference type="Proteomes" id="UP000245202"/>
    </source>
</evidence>
<dbReference type="NCBIfam" id="NF042414">
    <property type="entry name" value="CLC_0170_fam"/>
    <property type="match status" value="1"/>
</dbReference>